<evidence type="ECO:0000313" key="5">
    <source>
        <dbReference type="Proteomes" id="UP000219573"/>
    </source>
</evidence>
<dbReference type="InterPro" id="IPR008979">
    <property type="entry name" value="Galactose-bd-like_sf"/>
</dbReference>
<name>A0A285FWJ6_9FIRM</name>
<reference evidence="5" key="1">
    <citation type="submission" date="2017-09" db="EMBL/GenBank/DDBJ databases">
        <authorList>
            <person name="Varghese N."/>
            <person name="Submissions S."/>
        </authorList>
    </citation>
    <scope>NUCLEOTIDE SEQUENCE [LARGE SCALE GENOMIC DNA]</scope>
    <source>
        <strain evidence="5">MSL47</strain>
    </source>
</reference>
<dbReference type="InterPro" id="IPR044060">
    <property type="entry name" value="Bacterial_rp_domain"/>
</dbReference>
<dbReference type="SUPFAM" id="SSF49785">
    <property type="entry name" value="Galactose-binding domain-like"/>
    <property type="match status" value="1"/>
</dbReference>
<evidence type="ECO:0000259" key="3">
    <source>
        <dbReference type="Pfam" id="PF21253"/>
    </source>
</evidence>
<gene>
    <name evidence="4" type="ORF">SAMN06265827_10368</name>
</gene>
<feature type="domain" description="Bacterial repeat" evidence="2">
    <location>
        <begin position="34"/>
        <end position="102"/>
    </location>
</feature>
<dbReference type="EMBL" id="OBDZ01000003">
    <property type="protein sequence ID" value="SNY15625.1"/>
    <property type="molecule type" value="Genomic_DNA"/>
</dbReference>
<dbReference type="InterPro" id="IPR049475">
    <property type="entry name" value="Mann_GBD_bact"/>
</dbReference>
<dbReference type="Pfam" id="PF21253">
    <property type="entry name" value="Mann_GBD_bact"/>
    <property type="match status" value="1"/>
</dbReference>
<feature type="chain" id="PRO_5038640912" evidence="1">
    <location>
        <begin position="22"/>
        <end position="264"/>
    </location>
</feature>
<dbReference type="OrthoDB" id="9800955at2"/>
<keyword evidence="5" id="KW-1185">Reference proteome</keyword>
<keyword evidence="1" id="KW-0732">Signal</keyword>
<dbReference type="PROSITE" id="PS51257">
    <property type="entry name" value="PROKAR_LIPOPROTEIN"/>
    <property type="match status" value="1"/>
</dbReference>
<evidence type="ECO:0000256" key="1">
    <source>
        <dbReference type="SAM" id="SignalP"/>
    </source>
</evidence>
<organism evidence="4 5">
    <name type="scientific">Orenia metallireducens</name>
    <dbReference type="NCBI Taxonomy" id="1413210"/>
    <lineage>
        <taxon>Bacteria</taxon>
        <taxon>Bacillati</taxon>
        <taxon>Bacillota</taxon>
        <taxon>Clostridia</taxon>
        <taxon>Halanaerobiales</taxon>
        <taxon>Halobacteroidaceae</taxon>
        <taxon>Orenia</taxon>
    </lineage>
</organism>
<dbReference type="Proteomes" id="UP000219573">
    <property type="component" value="Unassembled WGS sequence"/>
</dbReference>
<protein>
    <submittedName>
        <fullName evidence="4">Listeria/Bacterioides repeat-containing protein</fullName>
    </submittedName>
</protein>
<sequence>MKNIKSIIVLAVLAMALLLQGCSSDTTLEKYKLTIGINGSGTGTVTPNGGTYEYGEKVKVTAEAADGSTFKGWQGAGYDGNTNPTITVIMDSDVTLTAVFEEVVGGNTGGSIEPKTLYDFEDGVDGWNVKADWADSEVTPQVSTDWSAEGSQSLAANVTFDGSQYQLIIYPYPALDLSSYSTLSVTVKSTVSGAYSKLYVKDGTNWEYYSVNAEGAVSDEETTFTIDLSDYDYSDNIREIGIEFMSLPEDNSTGTLYIDNIIGE</sequence>
<dbReference type="Gene3D" id="2.60.120.260">
    <property type="entry name" value="Galactose-binding domain-like"/>
    <property type="match status" value="1"/>
</dbReference>
<feature type="domain" description="Mannanase galactose-binding" evidence="3">
    <location>
        <begin position="118"/>
        <end position="260"/>
    </location>
</feature>
<dbReference type="AlphaFoldDB" id="A0A285FWJ6"/>
<feature type="signal peptide" evidence="1">
    <location>
        <begin position="1"/>
        <end position="21"/>
    </location>
</feature>
<evidence type="ECO:0000313" key="4">
    <source>
        <dbReference type="EMBL" id="SNY15625.1"/>
    </source>
</evidence>
<evidence type="ECO:0000259" key="2">
    <source>
        <dbReference type="Pfam" id="PF18998"/>
    </source>
</evidence>
<dbReference type="RefSeq" id="WP_097016541.1">
    <property type="nucleotide sequence ID" value="NZ_OBDZ01000003.1"/>
</dbReference>
<proteinExistence type="predicted"/>
<dbReference type="Pfam" id="PF18998">
    <property type="entry name" value="Flg_new_2"/>
    <property type="match status" value="1"/>
</dbReference>
<accession>A0A285FWJ6</accession>